<protein>
    <recommendedName>
        <fullName evidence="3">RNA-directed DNA polymerase from mobile element jockey</fullName>
    </recommendedName>
</protein>
<sequence length="338" mass="38698">MANDAFSRITQQVIALAAKHRGGSLRVSYKPAYHPNNIILRYVVSSSTHKTNEKLINAAYTLSDAALQRVSDIRDLGLQLDSRLNFHDHVTAICKKANKMLGFVMRTSSEFNNLGVATVLYNAYIRSKLEYGGIVWAPSEEKYNIMLERVQRKFARWLYKKRYGYYPYLYPSSFVAGMVDLETLKFRRVVQTIVHYLSIVHHKVDNPTVLGMVRLLVPKRLAWNEQGTVAPRRRPRLLWWPQTRTNYALHAPTVRALGLIEDMIARDNDIDIFADHFKMLCAKTETFVNNYLIFSLQDGGLKGGPGLSKLDTSELARYIHELYGHHRRHSTGSSGPQN</sequence>
<comment type="caution">
    <text evidence="1">The sequence shown here is derived from an EMBL/GenBank/DDBJ whole genome shotgun (WGS) entry which is preliminary data.</text>
</comment>
<evidence type="ECO:0000313" key="2">
    <source>
        <dbReference type="Proteomes" id="UP000648187"/>
    </source>
</evidence>
<evidence type="ECO:0008006" key="3">
    <source>
        <dbReference type="Google" id="ProtNLM"/>
    </source>
</evidence>
<gene>
    <name evidence="1" type="ORF">HW555_005009</name>
</gene>
<evidence type="ECO:0000313" key="1">
    <source>
        <dbReference type="EMBL" id="KAF9418025.1"/>
    </source>
</evidence>
<dbReference type="Proteomes" id="UP000648187">
    <property type="component" value="Unassembled WGS sequence"/>
</dbReference>
<dbReference type="EMBL" id="JACKWZ010000062">
    <property type="protein sequence ID" value="KAF9418025.1"/>
    <property type="molecule type" value="Genomic_DNA"/>
</dbReference>
<dbReference type="PANTHER" id="PTHR33332">
    <property type="entry name" value="REVERSE TRANSCRIPTASE DOMAIN-CONTAINING PROTEIN"/>
    <property type="match status" value="1"/>
</dbReference>
<dbReference type="PRINTS" id="PR01345">
    <property type="entry name" value="CERVTRCPTASE"/>
</dbReference>
<accession>A0A835GJ53</accession>
<name>A0A835GJ53_SPOEX</name>
<organism evidence="1 2">
    <name type="scientific">Spodoptera exigua</name>
    <name type="common">Beet armyworm</name>
    <name type="synonym">Noctua fulgens</name>
    <dbReference type="NCBI Taxonomy" id="7107"/>
    <lineage>
        <taxon>Eukaryota</taxon>
        <taxon>Metazoa</taxon>
        <taxon>Ecdysozoa</taxon>
        <taxon>Arthropoda</taxon>
        <taxon>Hexapoda</taxon>
        <taxon>Insecta</taxon>
        <taxon>Pterygota</taxon>
        <taxon>Neoptera</taxon>
        <taxon>Endopterygota</taxon>
        <taxon>Lepidoptera</taxon>
        <taxon>Glossata</taxon>
        <taxon>Ditrysia</taxon>
        <taxon>Noctuoidea</taxon>
        <taxon>Noctuidae</taxon>
        <taxon>Amphipyrinae</taxon>
        <taxon>Spodoptera</taxon>
    </lineage>
</organism>
<keyword evidence="2" id="KW-1185">Reference proteome</keyword>
<reference evidence="1" key="1">
    <citation type="submission" date="2020-08" db="EMBL/GenBank/DDBJ databases">
        <title>Spodoptera exigua strain:BAW_Kor-Di-RS1 Genome sequencing and assembly.</title>
        <authorList>
            <person name="Kim J."/>
            <person name="Nam H.Y."/>
            <person name="Kwon M."/>
            <person name="Choi J.H."/>
            <person name="Cho S.R."/>
            <person name="Kim G.-H."/>
        </authorList>
    </citation>
    <scope>NUCLEOTIDE SEQUENCE</scope>
    <source>
        <strain evidence="1">BAW_Kor-Di-RS1</strain>
        <tissue evidence="1">Whole-body</tissue>
    </source>
</reference>
<dbReference type="AlphaFoldDB" id="A0A835GJ53"/>
<proteinExistence type="predicted"/>